<dbReference type="EMBL" id="LR031880">
    <property type="protein sequence ID" value="VDD60617.1"/>
    <property type="molecule type" value="Genomic_DNA"/>
</dbReference>
<accession>A0A3P6FR17</accession>
<evidence type="ECO:0000256" key="1">
    <source>
        <dbReference type="ARBA" id="ARBA00002281"/>
    </source>
</evidence>
<dbReference type="InterPro" id="IPR039621">
    <property type="entry name" value="BG1-like"/>
</dbReference>
<reference evidence="9" key="1">
    <citation type="submission" date="2018-11" db="EMBL/GenBank/DDBJ databases">
        <authorList>
            <consortium name="Genoscope - CEA"/>
            <person name="William W."/>
        </authorList>
    </citation>
    <scope>NUCLEOTIDE SEQUENCE</scope>
</reference>
<proteinExistence type="inferred from homology"/>
<evidence type="ECO:0000313" key="9">
    <source>
        <dbReference type="EMBL" id="VDD60617.1"/>
    </source>
</evidence>
<keyword evidence="7" id="KW-0927">Auxin signaling pathway</keyword>
<organism evidence="9">
    <name type="scientific">Brassica oleracea</name>
    <name type="common">Wild cabbage</name>
    <dbReference type="NCBI Taxonomy" id="3712"/>
    <lineage>
        <taxon>Eukaryota</taxon>
        <taxon>Viridiplantae</taxon>
        <taxon>Streptophyta</taxon>
        <taxon>Embryophyta</taxon>
        <taxon>Tracheophyta</taxon>
        <taxon>Spermatophyta</taxon>
        <taxon>Magnoliopsida</taxon>
        <taxon>eudicotyledons</taxon>
        <taxon>Gunneridae</taxon>
        <taxon>Pentapetalae</taxon>
        <taxon>rosids</taxon>
        <taxon>malvids</taxon>
        <taxon>Brassicales</taxon>
        <taxon>Brassicaceae</taxon>
        <taxon>Brassiceae</taxon>
        <taxon>Brassica</taxon>
    </lineage>
</organism>
<comment type="subcellular location">
    <subcellularLocation>
        <location evidence="2">Cell membrane</location>
    </subcellularLocation>
</comment>
<evidence type="ECO:0000256" key="8">
    <source>
        <dbReference type="SAM" id="MobiDB-lite"/>
    </source>
</evidence>
<name>A0A3P6FR17_BRAOL</name>
<keyword evidence="6" id="KW-0472">Membrane</keyword>
<keyword evidence="4" id="KW-0813">Transport</keyword>
<evidence type="ECO:0000256" key="4">
    <source>
        <dbReference type="ARBA" id="ARBA00022448"/>
    </source>
</evidence>
<feature type="compositionally biased region" description="Low complexity" evidence="8">
    <location>
        <begin position="104"/>
        <end position="120"/>
    </location>
</feature>
<comment type="similarity">
    <text evidence="3">Belongs to the BIG GRAIN 1 (BG1) plant protein family.</text>
</comment>
<evidence type="ECO:0008006" key="10">
    <source>
        <dbReference type="Google" id="ProtNLM"/>
    </source>
</evidence>
<protein>
    <recommendedName>
        <fullName evidence="10">Protein BIG GRAIN 1-like A</fullName>
    </recommendedName>
</protein>
<evidence type="ECO:0000256" key="6">
    <source>
        <dbReference type="ARBA" id="ARBA00023136"/>
    </source>
</evidence>
<dbReference type="GO" id="GO:0005886">
    <property type="term" value="C:plasma membrane"/>
    <property type="evidence" value="ECO:0007669"/>
    <property type="project" value="UniProtKB-SubCell"/>
</dbReference>
<evidence type="ECO:0000256" key="2">
    <source>
        <dbReference type="ARBA" id="ARBA00004236"/>
    </source>
</evidence>
<gene>
    <name evidence="9" type="ORF">BOLC6T36070H</name>
</gene>
<dbReference type="GO" id="GO:0009734">
    <property type="term" value="P:auxin-activated signaling pathway"/>
    <property type="evidence" value="ECO:0007669"/>
    <property type="project" value="UniProtKB-KW"/>
</dbReference>
<evidence type="ECO:0000256" key="3">
    <source>
        <dbReference type="ARBA" id="ARBA00010067"/>
    </source>
</evidence>
<sequence>MDPWDNNTIDHQYRRRDHRHPSFSSTLLDQIYRSTDDSSDVSMRKKQNRAASLDENRVCLEKILLNRRKTADDFAVNRRKTAEDFVRSRNPNTVTVEPVFFKHSSSSSSDSSGFSSSESDSFYRRTRSSRSLPEIHHHPKPIRIAVERPNNNNNNKVKSKALKMYSDLKKVKQPISPGGRLATFLNSLFTGNTKKPNKTVSTATSSHTTCSSASSFSRSCLSKTTSSSEKSKRSVRFCPVNVILDENSARHHRSLDTRESRVMEENRRVIEAAKELIRTYQKNKNVVNISVEEEDDDAASCASSDLFELDNLSSIGIERYREELPVYETTRLNTNRIISR</sequence>
<dbReference type="PANTHER" id="PTHR33541">
    <property type="entry name" value="PROTEIN BIG GRAIN 1-LIKE A-RELATED"/>
    <property type="match status" value="1"/>
</dbReference>
<keyword evidence="5" id="KW-1003">Cell membrane</keyword>
<evidence type="ECO:0000256" key="5">
    <source>
        <dbReference type="ARBA" id="ARBA00022475"/>
    </source>
</evidence>
<evidence type="ECO:0000256" key="7">
    <source>
        <dbReference type="ARBA" id="ARBA00023294"/>
    </source>
</evidence>
<dbReference type="PANTHER" id="PTHR33541:SF19">
    <property type="entry name" value="PROTEIN BIG GRAIN 1-LIKE A"/>
    <property type="match status" value="1"/>
</dbReference>
<dbReference type="AlphaFoldDB" id="A0A3P6FR17"/>
<feature type="region of interest" description="Disordered" evidence="8">
    <location>
        <begin position="103"/>
        <end position="155"/>
    </location>
</feature>
<comment type="function">
    <text evidence="1">Involved in auxin transport. Regulator of the auxin signaling pathway.</text>
</comment>